<feature type="compositionally biased region" description="Polar residues" evidence="11">
    <location>
        <begin position="402"/>
        <end position="411"/>
    </location>
</feature>
<proteinExistence type="inferred from homology"/>
<evidence type="ECO:0000259" key="12">
    <source>
        <dbReference type="PROSITE" id="PS51384"/>
    </source>
</evidence>
<evidence type="ECO:0000256" key="11">
    <source>
        <dbReference type="SAM" id="MobiDB-lite"/>
    </source>
</evidence>
<dbReference type="STRING" id="45357.A0A2V1B055"/>
<evidence type="ECO:0000256" key="10">
    <source>
        <dbReference type="PIRSR" id="PIRSR601834-1"/>
    </source>
</evidence>
<feature type="region of interest" description="Disordered" evidence="11">
    <location>
        <begin position="28"/>
        <end position="47"/>
    </location>
</feature>
<evidence type="ECO:0000256" key="5">
    <source>
        <dbReference type="ARBA" id="ARBA00022787"/>
    </source>
</evidence>
<feature type="compositionally biased region" description="Basic and acidic residues" evidence="11">
    <location>
        <begin position="33"/>
        <end position="47"/>
    </location>
</feature>
<comment type="similarity">
    <text evidence="3">Belongs to the flavoprotein pyridine nucleotide cytochrome reductase family.</text>
</comment>
<comment type="cofactor">
    <cofactor evidence="1 10">
        <name>FAD</name>
        <dbReference type="ChEBI" id="CHEBI:57692"/>
    </cofactor>
</comment>
<evidence type="ECO:0000256" key="9">
    <source>
        <dbReference type="ARBA" id="ARBA00023136"/>
    </source>
</evidence>
<evidence type="ECO:0000256" key="7">
    <source>
        <dbReference type="ARBA" id="ARBA00023002"/>
    </source>
</evidence>
<evidence type="ECO:0000256" key="1">
    <source>
        <dbReference type="ARBA" id="ARBA00001974"/>
    </source>
</evidence>
<evidence type="ECO:0000256" key="4">
    <source>
        <dbReference type="ARBA" id="ARBA00022630"/>
    </source>
</evidence>
<dbReference type="VEuPathDB" id="FungiDB:CXQ85_003992"/>
<dbReference type="PROSITE" id="PS51384">
    <property type="entry name" value="FAD_FR"/>
    <property type="match status" value="1"/>
</dbReference>
<name>A0A2V1B055_9ASCO</name>
<gene>
    <name evidence="13" type="ORF">CXQ85_003992</name>
</gene>
<feature type="binding site" evidence="10">
    <location>
        <position position="274"/>
    </location>
    <ligand>
        <name>FAD</name>
        <dbReference type="ChEBI" id="CHEBI:57692"/>
    </ligand>
</feature>
<keyword evidence="8" id="KW-0496">Mitochondrion</keyword>
<dbReference type="OrthoDB" id="432685at2759"/>
<dbReference type="InterPro" id="IPR008333">
    <property type="entry name" value="Cbr1-like_FAD-bd_dom"/>
</dbReference>
<dbReference type="GO" id="GO:0005741">
    <property type="term" value="C:mitochondrial outer membrane"/>
    <property type="evidence" value="ECO:0007669"/>
    <property type="project" value="UniProtKB-SubCell"/>
</dbReference>
<evidence type="ECO:0000313" key="13">
    <source>
        <dbReference type="EMBL" id="PVH23700.1"/>
    </source>
</evidence>
<feature type="compositionally biased region" description="Basic and acidic residues" evidence="11">
    <location>
        <begin position="451"/>
        <end position="460"/>
    </location>
</feature>
<keyword evidence="4 10" id="KW-0285">Flavoprotein</keyword>
<feature type="domain" description="FAD-binding FR-type" evidence="12">
    <location>
        <begin position="160"/>
        <end position="299"/>
    </location>
</feature>
<keyword evidence="9" id="KW-0472">Membrane</keyword>
<evidence type="ECO:0000313" key="14">
    <source>
        <dbReference type="Proteomes" id="UP000244309"/>
    </source>
</evidence>
<keyword evidence="14" id="KW-1185">Reference proteome</keyword>
<dbReference type="GeneID" id="37009322"/>
<feature type="binding site" evidence="10">
    <location>
        <position position="267"/>
    </location>
    <ligand>
        <name>FAD</name>
        <dbReference type="ChEBI" id="CHEBI:57692"/>
    </ligand>
</feature>
<dbReference type="RefSeq" id="XP_025344640.1">
    <property type="nucleotide sequence ID" value="XM_025487624.1"/>
</dbReference>
<dbReference type="GO" id="GO:0016491">
    <property type="term" value="F:oxidoreductase activity"/>
    <property type="evidence" value="ECO:0007669"/>
    <property type="project" value="UniProtKB-KW"/>
</dbReference>
<dbReference type="InterPro" id="IPR017938">
    <property type="entry name" value="Riboflavin_synthase-like_b-brl"/>
</dbReference>
<organism evidence="13 14">
    <name type="scientific">Candidozyma haemuli</name>
    <dbReference type="NCBI Taxonomy" id="45357"/>
    <lineage>
        <taxon>Eukaryota</taxon>
        <taxon>Fungi</taxon>
        <taxon>Dikarya</taxon>
        <taxon>Ascomycota</taxon>
        <taxon>Saccharomycotina</taxon>
        <taxon>Pichiomycetes</taxon>
        <taxon>Metschnikowiaceae</taxon>
        <taxon>Candidozyma</taxon>
    </lineage>
</organism>
<feature type="region of interest" description="Disordered" evidence="11">
    <location>
        <begin position="402"/>
        <end position="438"/>
    </location>
</feature>
<dbReference type="SUPFAM" id="SSF52343">
    <property type="entry name" value="Ferredoxin reductase-like, C-terminal NADP-linked domain"/>
    <property type="match status" value="1"/>
</dbReference>
<dbReference type="SUPFAM" id="SSF63380">
    <property type="entry name" value="Riboflavin synthase domain-like"/>
    <property type="match status" value="1"/>
</dbReference>
<evidence type="ECO:0000256" key="8">
    <source>
        <dbReference type="ARBA" id="ARBA00023128"/>
    </source>
</evidence>
<dbReference type="Proteomes" id="UP000244309">
    <property type="component" value="Unassembled WGS sequence"/>
</dbReference>
<keyword evidence="5" id="KW-1000">Mitochondrion outer membrane</keyword>
<dbReference type="InterPro" id="IPR039261">
    <property type="entry name" value="FNR_nucleotide-bd"/>
</dbReference>
<keyword evidence="6 10" id="KW-0274">FAD</keyword>
<evidence type="ECO:0000256" key="6">
    <source>
        <dbReference type="ARBA" id="ARBA00022827"/>
    </source>
</evidence>
<dbReference type="InterPro" id="IPR001834">
    <property type="entry name" value="CBR-like"/>
</dbReference>
<accession>A0A2V1B055</accession>
<evidence type="ECO:0000256" key="3">
    <source>
        <dbReference type="ARBA" id="ARBA00006105"/>
    </source>
</evidence>
<evidence type="ECO:0000256" key="2">
    <source>
        <dbReference type="ARBA" id="ARBA00004294"/>
    </source>
</evidence>
<protein>
    <recommendedName>
        <fullName evidence="12">FAD-binding FR-type domain-containing protein</fullName>
    </recommendedName>
</protein>
<dbReference type="InterPro" id="IPR017927">
    <property type="entry name" value="FAD-bd_FR_type"/>
</dbReference>
<dbReference type="Gene3D" id="2.40.30.10">
    <property type="entry name" value="Translation factors"/>
    <property type="match status" value="1"/>
</dbReference>
<keyword evidence="7" id="KW-0560">Oxidoreductase</keyword>
<dbReference type="PANTHER" id="PTHR19370:SF189">
    <property type="entry name" value="CYTOCHROME C MITOCHONDRIAL IMPORT FACTOR CYC2"/>
    <property type="match status" value="1"/>
</dbReference>
<feature type="binding site" evidence="10">
    <location>
        <position position="275"/>
    </location>
    <ligand>
        <name>FAD</name>
        <dbReference type="ChEBI" id="CHEBI:57692"/>
    </ligand>
</feature>
<dbReference type="PANTHER" id="PTHR19370">
    <property type="entry name" value="NADH-CYTOCHROME B5 REDUCTASE"/>
    <property type="match status" value="1"/>
</dbReference>
<dbReference type="Gene3D" id="3.40.50.80">
    <property type="entry name" value="Nucleotide-binding domain of ferredoxin-NADP reductase (FNR) module"/>
    <property type="match status" value="1"/>
</dbReference>
<sequence>MHSLGHLRSTFQLRRQLVSSLRFSKLNYSSKNDNSDKDKELAKKDEDKAVFQVNRKTSSSAPADMPIDQGIQSLMKKDNKPYVPKLRHDRLSYDMPGMPNQDEFTKFSNKVQKPKTVTRWSRYMPKVLAALLVLWGGYTVKVWYFPSEKGSDSKELLDPDHFHPFKVTHVKQVDEDHFLIEVVPKFKNWQYSYYANYEGKTIWNGDRLWSVEIMQPQIQIVRSYTPLPLYFMKSERTRSGEEEPLLRIIDNDREDYDKGGVMTFYIKKYDDGEMSRYLTSRKVGDIIDIRGPYTDYKFPHHPLKQFHQRPMFRDLPSKVEAESLLPVLKKENNLPDFDNLNFFGAGTGLAPILQCLFSRNPYRGFVDVHYSAHKPSELEPFRRYLFFLEKLDRIRLQTHYDSQPKTALSSKDIQKPSKPNFLSSMRVEQSMEKKEELSEEDKLKLRMAIMRDTKEEKQSKDTVPAEETQRVPRYENALHQAQHTAAEPKTPPSLAVVCGPDGYVDYVAGKKLLETNEQGDVAGLLGKKGWDNSNVFKL</sequence>
<dbReference type="Pfam" id="PF00970">
    <property type="entry name" value="FAD_binding_6"/>
    <property type="match status" value="1"/>
</dbReference>
<feature type="compositionally biased region" description="Basic and acidic residues" evidence="11">
    <location>
        <begin position="429"/>
        <end position="438"/>
    </location>
</feature>
<comment type="subcellular location">
    <subcellularLocation>
        <location evidence="2">Mitochondrion outer membrane</location>
    </subcellularLocation>
</comment>
<reference evidence="13 14" key="1">
    <citation type="submission" date="2017-12" db="EMBL/GenBank/DDBJ databases">
        <title>Genome Sequence of a Multidrug-Resistant Candida haemulonii Isolate from a Patient with Chronic Leg Ulcers in Israel.</title>
        <authorList>
            <person name="Chow N.A."/>
            <person name="Gade L."/>
            <person name="Batra D."/>
            <person name="Rowe L.A."/>
            <person name="Ben-Ami R."/>
            <person name="Loparev V.N."/>
            <person name="Litvintseva A.P."/>
        </authorList>
    </citation>
    <scope>NUCLEOTIDE SEQUENCE [LARGE SCALE GENOMIC DNA]</scope>
    <source>
        <strain evidence="13 14">B11899</strain>
    </source>
</reference>
<feature type="region of interest" description="Disordered" evidence="11">
    <location>
        <begin position="451"/>
        <end position="470"/>
    </location>
</feature>
<dbReference type="AlphaFoldDB" id="A0A2V1B055"/>
<comment type="caution">
    <text evidence="13">The sequence shown here is derived from an EMBL/GenBank/DDBJ whole genome shotgun (WGS) entry which is preliminary data.</text>
</comment>
<dbReference type="EMBL" id="PKFO01000011">
    <property type="protein sequence ID" value="PVH23700.1"/>
    <property type="molecule type" value="Genomic_DNA"/>
</dbReference>